<keyword evidence="2" id="KW-0378">Hydrolase</keyword>
<dbReference type="OrthoDB" id="426001at2759"/>
<dbReference type="OMA" id="KHHYYFI"/>
<dbReference type="SUPFAM" id="SSF52799">
    <property type="entry name" value="(Phosphotyrosine protein) phosphatases II"/>
    <property type="match status" value="1"/>
</dbReference>
<dbReference type="AlphaFoldDB" id="T2MC31"/>
<dbReference type="GO" id="GO:0004722">
    <property type="term" value="F:protein serine/threonine phosphatase activity"/>
    <property type="evidence" value="ECO:0007669"/>
    <property type="project" value="UniProtKB-EC"/>
</dbReference>
<evidence type="ECO:0000256" key="1">
    <source>
        <dbReference type="ARBA" id="ARBA00008601"/>
    </source>
</evidence>
<dbReference type="InterPro" id="IPR000387">
    <property type="entry name" value="Tyr_Pase_dom"/>
</dbReference>
<protein>
    <submittedName>
        <fullName evidence="8">Dual specificity phosphatase DUPD1</fullName>
    </submittedName>
</protein>
<evidence type="ECO:0000259" key="6">
    <source>
        <dbReference type="PROSITE" id="PS50054"/>
    </source>
</evidence>
<evidence type="ECO:0000256" key="4">
    <source>
        <dbReference type="ARBA" id="ARBA00047761"/>
    </source>
</evidence>
<dbReference type="PROSITE" id="PS50056">
    <property type="entry name" value="TYR_PHOSPHATASE_2"/>
    <property type="match status" value="1"/>
</dbReference>
<feature type="domain" description="Tyrosine-protein phosphatase" evidence="6">
    <location>
        <begin position="32"/>
        <end position="180"/>
    </location>
</feature>
<dbReference type="PROSITE" id="PS50054">
    <property type="entry name" value="TYR_PHOSPHATASE_DUAL"/>
    <property type="match status" value="1"/>
</dbReference>
<comment type="catalytic activity">
    <reaction evidence="5">
        <text>O-phospho-L-threonyl-[protein] + H2O = L-threonyl-[protein] + phosphate</text>
        <dbReference type="Rhea" id="RHEA:47004"/>
        <dbReference type="Rhea" id="RHEA-COMP:11060"/>
        <dbReference type="Rhea" id="RHEA-COMP:11605"/>
        <dbReference type="ChEBI" id="CHEBI:15377"/>
        <dbReference type="ChEBI" id="CHEBI:30013"/>
        <dbReference type="ChEBI" id="CHEBI:43474"/>
        <dbReference type="ChEBI" id="CHEBI:61977"/>
        <dbReference type="EC" id="3.1.3.16"/>
    </reaction>
</comment>
<dbReference type="InterPro" id="IPR000340">
    <property type="entry name" value="Dual-sp_phosphatase_cat-dom"/>
</dbReference>
<organism evidence="8">
    <name type="scientific">Hydra vulgaris</name>
    <name type="common">Hydra</name>
    <name type="synonym">Hydra attenuata</name>
    <dbReference type="NCBI Taxonomy" id="6087"/>
    <lineage>
        <taxon>Eukaryota</taxon>
        <taxon>Metazoa</taxon>
        <taxon>Cnidaria</taxon>
        <taxon>Hydrozoa</taxon>
        <taxon>Hydroidolina</taxon>
        <taxon>Anthoathecata</taxon>
        <taxon>Aplanulata</taxon>
        <taxon>Hydridae</taxon>
        <taxon>Hydra</taxon>
    </lineage>
</organism>
<dbReference type="Pfam" id="PF00782">
    <property type="entry name" value="DSPc"/>
    <property type="match status" value="1"/>
</dbReference>
<accession>T2MC31</accession>
<dbReference type="PANTHER" id="PTHR45948">
    <property type="entry name" value="DUAL SPECIFICITY PROTEIN PHOSPHATASE DDB_G0269404-RELATED"/>
    <property type="match status" value="1"/>
</dbReference>
<dbReference type="PROSITE" id="PS00383">
    <property type="entry name" value="TYR_PHOSPHATASE_1"/>
    <property type="match status" value="1"/>
</dbReference>
<dbReference type="InterPro" id="IPR016130">
    <property type="entry name" value="Tyr_Pase_AS"/>
</dbReference>
<dbReference type="EMBL" id="HAAD01003270">
    <property type="protein sequence ID" value="CDG69502.1"/>
    <property type="molecule type" value="mRNA"/>
</dbReference>
<dbReference type="PANTHER" id="PTHR45948:SF2">
    <property type="entry name" value="DUAL SPECIFICITY PROTEIN PHOSPHATASE"/>
    <property type="match status" value="1"/>
</dbReference>
<evidence type="ECO:0000256" key="3">
    <source>
        <dbReference type="ARBA" id="ARBA00022912"/>
    </source>
</evidence>
<comment type="similarity">
    <text evidence="1">Belongs to the protein-tyrosine phosphatase family. Non-receptor class dual specificity subfamily.</text>
</comment>
<dbReference type="GO" id="GO:0005829">
    <property type="term" value="C:cytosol"/>
    <property type="evidence" value="ECO:0007669"/>
    <property type="project" value="TreeGrafter"/>
</dbReference>
<proteinExistence type="evidence at transcript level"/>
<dbReference type="CDD" id="cd14498">
    <property type="entry name" value="DSP"/>
    <property type="match status" value="1"/>
</dbReference>
<comment type="catalytic activity">
    <reaction evidence="4">
        <text>O-phospho-L-seryl-[protein] + H2O = L-seryl-[protein] + phosphate</text>
        <dbReference type="Rhea" id="RHEA:20629"/>
        <dbReference type="Rhea" id="RHEA-COMP:9863"/>
        <dbReference type="Rhea" id="RHEA-COMP:11604"/>
        <dbReference type="ChEBI" id="CHEBI:15377"/>
        <dbReference type="ChEBI" id="CHEBI:29999"/>
        <dbReference type="ChEBI" id="CHEBI:43474"/>
        <dbReference type="ChEBI" id="CHEBI:83421"/>
        <dbReference type="EC" id="3.1.3.16"/>
    </reaction>
</comment>
<dbReference type="GO" id="GO:0004725">
    <property type="term" value="F:protein tyrosine phosphatase activity"/>
    <property type="evidence" value="ECO:0007669"/>
    <property type="project" value="TreeGrafter"/>
</dbReference>
<keyword evidence="3" id="KW-0904">Protein phosphatase</keyword>
<dbReference type="InterPro" id="IPR020422">
    <property type="entry name" value="TYR_PHOSPHATASE_DUAL_dom"/>
</dbReference>
<evidence type="ECO:0000313" key="8">
    <source>
        <dbReference type="EMBL" id="CDG69502.1"/>
    </source>
</evidence>
<dbReference type="KEGG" id="hmg:101235786"/>
<evidence type="ECO:0000256" key="2">
    <source>
        <dbReference type="ARBA" id="ARBA00022801"/>
    </source>
</evidence>
<dbReference type="SMART" id="SM00195">
    <property type="entry name" value="DSPc"/>
    <property type="match status" value="1"/>
</dbReference>
<reference evidence="8" key="1">
    <citation type="journal article" date="2013" name="Genome Biol. Evol.">
        <title>Punctuated emergences of genetic and phenotypic innovations in eumetazoan, bilaterian, euteleostome, and hominidae ancestors.</title>
        <authorList>
            <person name="Wenger Y."/>
            <person name="Galliot B."/>
        </authorList>
    </citation>
    <scope>NUCLEOTIDE SEQUENCE</scope>
    <source>
        <tissue evidence="8">Whole animals</tissue>
    </source>
</reference>
<name>T2MC31_HYDVU</name>
<dbReference type="InterPro" id="IPR029021">
    <property type="entry name" value="Prot-tyrosine_phosphatase-like"/>
</dbReference>
<evidence type="ECO:0000256" key="5">
    <source>
        <dbReference type="ARBA" id="ARBA00048336"/>
    </source>
</evidence>
<sequence>MAHLNYGLNSKQLRYANHIIDLVANVLQVPKKMTKLLDHLYLGAINDAMDVDHLKEAGITHIINTVHNMDGENETGAEFYGDEFIYMGFFSEDREDYPILENFEKVQNFINSARDQNGKCLIHCMAGINRSGCLATAYYMVEKDIGPITAVSEVFKKRGVLLTNKSFIKQLVKFSVDRKLLKKDKHLLPHNSINNCSI</sequence>
<evidence type="ECO:0000259" key="7">
    <source>
        <dbReference type="PROSITE" id="PS50056"/>
    </source>
</evidence>
<dbReference type="GO" id="GO:0007165">
    <property type="term" value="P:signal transduction"/>
    <property type="evidence" value="ECO:0007669"/>
    <property type="project" value="TreeGrafter"/>
</dbReference>
<dbReference type="Gene3D" id="3.90.190.10">
    <property type="entry name" value="Protein tyrosine phosphatase superfamily"/>
    <property type="match status" value="1"/>
</dbReference>
<gene>
    <name evidence="8" type="primary">DUPD1</name>
</gene>
<feature type="domain" description="Tyrosine specific protein phosphatases" evidence="7">
    <location>
        <begin position="100"/>
        <end position="169"/>
    </location>
</feature>